<proteinExistence type="predicted"/>
<comment type="caution">
    <text evidence="1">The sequence shown here is derived from an EMBL/GenBank/DDBJ whole genome shotgun (WGS) entry which is preliminary data.</text>
</comment>
<keyword evidence="2" id="KW-1185">Reference proteome</keyword>
<evidence type="ECO:0000313" key="2">
    <source>
        <dbReference type="Proteomes" id="UP000215931"/>
    </source>
</evidence>
<dbReference type="AlphaFoldDB" id="A0A271KME6"/>
<dbReference type="EMBL" id="NPKH01000011">
    <property type="protein sequence ID" value="PAP96932.1"/>
    <property type="molecule type" value="Genomic_DNA"/>
</dbReference>
<evidence type="ECO:0000313" key="1">
    <source>
        <dbReference type="EMBL" id="PAP96932.1"/>
    </source>
</evidence>
<protein>
    <submittedName>
        <fullName evidence="1">Uncharacterized protein</fullName>
    </submittedName>
</protein>
<sequence>MIRNIATSDKEIGEGIGNKGLGFRSVEALTDDVHIFSVGCHAPAREFDGYCSASPRPTR</sequence>
<reference evidence="1 2" key="1">
    <citation type="submission" date="2017-08" db="EMBL/GenBank/DDBJ databases">
        <title>Mesorhizobium wenxinae sp. nov., a novel rhizobial species isolated from root nodules of chickpea (Cicer arietinum L.).</title>
        <authorList>
            <person name="Zhang J."/>
        </authorList>
    </citation>
    <scope>NUCLEOTIDE SEQUENCE [LARGE SCALE GENOMIC DNA]</scope>
    <source>
        <strain evidence="2">WYCCWR 10019</strain>
    </source>
</reference>
<gene>
    <name evidence="1" type="ORF">CIT31_04385</name>
</gene>
<name>A0A271KME6_9HYPH</name>
<organism evidence="1 2">
    <name type="scientific">Mesorhizobium wenxiniae</name>
    <dbReference type="NCBI Taxonomy" id="2014805"/>
    <lineage>
        <taxon>Bacteria</taxon>
        <taxon>Pseudomonadati</taxon>
        <taxon>Pseudomonadota</taxon>
        <taxon>Alphaproteobacteria</taxon>
        <taxon>Hyphomicrobiales</taxon>
        <taxon>Phyllobacteriaceae</taxon>
        <taxon>Mesorhizobium</taxon>
    </lineage>
</organism>
<accession>A0A271KME6</accession>
<dbReference type="Proteomes" id="UP000215931">
    <property type="component" value="Unassembled WGS sequence"/>
</dbReference>